<keyword evidence="2" id="KW-1185">Reference proteome</keyword>
<protein>
    <submittedName>
        <fullName evidence="1">Uncharacterized protein</fullName>
    </submittedName>
</protein>
<accession>A0A8K0P6X4</accession>
<evidence type="ECO:0000313" key="2">
    <source>
        <dbReference type="Proteomes" id="UP000792457"/>
    </source>
</evidence>
<dbReference type="AlphaFoldDB" id="A0A8K0P6X4"/>
<dbReference type="Proteomes" id="UP000792457">
    <property type="component" value="Unassembled WGS sequence"/>
</dbReference>
<reference evidence="1" key="1">
    <citation type="submission" date="2013-04" db="EMBL/GenBank/DDBJ databases">
        <authorList>
            <person name="Qu J."/>
            <person name="Murali S.C."/>
            <person name="Bandaranaike D."/>
            <person name="Bellair M."/>
            <person name="Blankenburg K."/>
            <person name="Chao H."/>
            <person name="Dinh H."/>
            <person name="Doddapaneni H."/>
            <person name="Downs B."/>
            <person name="Dugan-Rocha S."/>
            <person name="Elkadiri S."/>
            <person name="Gnanaolivu R.D."/>
            <person name="Hernandez B."/>
            <person name="Javaid M."/>
            <person name="Jayaseelan J.C."/>
            <person name="Lee S."/>
            <person name="Li M."/>
            <person name="Ming W."/>
            <person name="Munidasa M."/>
            <person name="Muniz J."/>
            <person name="Nguyen L."/>
            <person name="Ongeri F."/>
            <person name="Osuji N."/>
            <person name="Pu L.-L."/>
            <person name="Puazo M."/>
            <person name="Qu C."/>
            <person name="Quiroz J."/>
            <person name="Raj R."/>
            <person name="Weissenberger G."/>
            <person name="Xin Y."/>
            <person name="Zou X."/>
            <person name="Han Y."/>
            <person name="Richards S."/>
            <person name="Worley K."/>
            <person name="Muzny D."/>
            <person name="Gibbs R."/>
        </authorList>
    </citation>
    <scope>NUCLEOTIDE SEQUENCE</scope>
    <source>
        <strain evidence="1">Sampled in the wild</strain>
    </source>
</reference>
<dbReference type="OrthoDB" id="10066957at2759"/>
<name>A0A8K0P6X4_LADFU</name>
<comment type="caution">
    <text evidence="1">The sequence shown here is derived from an EMBL/GenBank/DDBJ whole genome shotgun (WGS) entry which is preliminary data.</text>
</comment>
<evidence type="ECO:0000313" key="1">
    <source>
        <dbReference type="EMBL" id="KAG8238250.1"/>
    </source>
</evidence>
<dbReference type="EMBL" id="KZ309313">
    <property type="protein sequence ID" value="KAG8238250.1"/>
    <property type="molecule type" value="Genomic_DNA"/>
</dbReference>
<organism evidence="1 2">
    <name type="scientific">Ladona fulva</name>
    <name type="common">Scarce chaser dragonfly</name>
    <name type="synonym">Libellula fulva</name>
    <dbReference type="NCBI Taxonomy" id="123851"/>
    <lineage>
        <taxon>Eukaryota</taxon>
        <taxon>Metazoa</taxon>
        <taxon>Ecdysozoa</taxon>
        <taxon>Arthropoda</taxon>
        <taxon>Hexapoda</taxon>
        <taxon>Insecta</taxon>
        <taxon>Pterygota</taxon>
        <taxon>Palaeoptera</taxon>
        <taxon>Odonata</taxon>
        <taxon>Epiprocta</taxon>
        <taxon>Anisoptera</taxon>
        <taxon>Libelluloidea</taxon>
        <taxon>Libellulidae</taxon>
        <taxon>Ladona</taxon>
    </lineage>
</organism>
<gene>
    <name evidence="1" type="ORF">J437_LFUL017814</name>
</gene>
<proteinExistence type="predicted"/>
<sequence>MQNNVNFNSLEGRIDLKIMPDSAHNCFLLQGVQEVTQEKKEERENCINTAVALFRDKLKVPIDVRCLNRVHHIGTPRSKPNDKPRPIIVKKEVTLLLCMWRAWMNNLLKKRNMDLHLQEVRALGDLAKSLCRNISFLMA</sequence>
<reference evidence="1" key="2">
    <citation type="submission" date="2017-10" db="EMBL/GenBank/DDBJ databases">
        <title>Ladona fulva Genome sequencing and assembly.</title>
        <authorList>
            <person name="Murali S."/>
            <person name="Richards S."/>
            <person name="Bandaranaike D."/>
            <person name="Bellair M."/>
            <person name="Blankenburg K."/>
            <person name="Chao H."/>
            <person name="Dinh H."/>
            <person name="Doddapaneni H."/>
            <person name="Dugan-Rocha S."/>
            <person name="Elkadiri S."/>
            <person name="Gnanaolivu R."/>
            <person name="Hernandez B."/>
            <person name="Skinner E."/>
            <person name="Javaid M."/>
            <person name="Lee S."/>
            <person name="Li M."/>
            <person name="Ming W."/>
            <person name="Munidasa M."/>
            <person name="Muniz J."/>
            <person name="Nguyen L."/>
            <person name="Hughes D."/>
            <person name="Osuji N."/>
            <person name="Pu L.-L."/>
            <person name="Puazo M."/>
            <person name="Qu C."/>
            <person name="Quiroz J."/>
            <person name="Raj R."/>
            <person name="Weissenberger G."/>
            <person name="Xin Y."/>
            <person name="Zou X."/>
            <person name="Han Y."/>
            <person name="Worley K."/>
            <person name="Muzny D."/>
            <person name="Gibbs R."/>
        </authorList>
    </citation>
    <scope>NUCLEOTIDE SEQUENCE</scope>
    <source>
        <strain evidence="1">Sampled in the wild</strain>
    </source>
</reference>